<organism evidence="7 8">
    <name type="scientific">Sulfurisoma sediminicola</name>
    <dbReference type="NCBI Taxonomy" id="1381557"/>
    <lineage>
        <taxon>Bacteria</taxon>
        <taxon>Pseudomonadati</taxon>
        <taxon>Pseudomonadota</taxon>
        <taxon>Betaproteobacteria</taxon>
        <taxon>Nitrosomonadales</taxon>
        <taxon>Sterolibacteriaceae</taxon>
        <taxon>Sulfurisoma</taxon>
    </lineage>
</organism>
<dbReference type="PRINTS" id="PR00481">
    <property type="entry name" value="LAMNOPPTDASE"/>
</dbReference>
<dbReference type="Pfam" id="PF00883">
    <property type="entry name" value="Peptidase_M17"/>
    <property type="match status" value="1"/>
</dbReference>
<dbReference type="InterPro" id="IPR000819">
    <property type="entry name" value="Peptidase_M17_C"/>
</dbReference>
<name>A0A497XKB8_9PROT</name>
<keyword evidence="8" id="KW-1185">Reference proteome</keyword>
<keyword evidence="2 7" id="KW-0031">Aminopeptidase</keyword>
<dbReference type="OrthoDB" id="9809354at2"/>
<dbReference type="CDD" id="cd00433">
    <property type="entry name" value="Peptidase_M17"/>
    <property type="match status" value="1"/>
</dbReference>
<dbReference type="GO" id="GO:0006508">
    <property type="term" value="P:proteolysis"/>
    <property type="evidence" value="ECO:0007669"/>
    <property type="project" value="UniProtKB-KW"/>
</dbReference>
<sequence>MTLPQLIVGSAGDATHTLFLLSAAKALPAALPQRALWDAVLKRRDAKVADLAKSPQAADLADGRRAACVMVDDKLPRFERLTALRKAVMLLLDESPAELTIVPVDVSEDAVRDAAYVALLNAAPLPARKKKPAKPTKSVRIADGSLGRNVPGDTAAHNFSAVRALAAANTLARELTALPPNELPPAAYRKRVRALAKARGWKIEEYDFKRLKKMGAGAFCAVAQGSGHEDAAIVHLSHRPKGAKRRIALVGKGICFDTGGHNLKPAKYMAGMHEDMNGSAVALGLLQAACDLELPVAVDCWLAIAENHLSPEAYIQGDIVTALDGTTIEIVHTDAEGRLVLADTLALAAKQKPELIVDFATLTGSMHYALGSRYSGIFAGSDELAATAVAAGRAAGERVCAFPLDADYEPALDSKVADIKQCTLEGEADHILAARFLKRFTQDLPWLHMDLSASSCSGGLGATASDLTGFGVAWGASFLADWLRQKP</sequence>
<comment type="similarity">
    <text evidence="1">Belongs to the peptidase M17 family.</text>
</comment>
<accession>A0A497XKB8</accession>
<dbReference type="GO" id="GO:0070006">
    <property type="term" value="F:metalloaminopeptidase activity"/>
    <property type="evidence" value="ECO:0007669"/>
    <property type="project" value="InterPro"/>
</dbReference>
<keyword evidence="3" id="KW-0645">Protease</keyword>
<keyword evidence="5" id="KW-0464">Manganese</keyword>
<dbReference type="AlphaFoldDB" id="A0A497XKB8"/>
<keyword evidence="4" id="KW-0378">Hydrolase</keyword>
<dbReference type="EMBL" id="RCCI01000004">
    <property type="protein sequence ID" value="RLJ67825.1"/>
    <property type="molecule type" value="Genomic_DNA"/>
</dbReference>
<protein>
    <submittedName>
        <fullName evidence="7">Leucyl aminopeptidase</fullName>
    </submittedName>
</protein>
<feature type="domain" description="Cytosol aminopeptidase" evidence="6">
    <location>
        <begin position="171"/>
        <end position="473"/>
    </location>
</feature>
<dbReference type="PANTHER" id="PTHR11963">
    <property type="entry name" value="LEUCINE AMINOPEPTIDASE-RELATED"/>
    <property type="match status" value="1"/>
</dbReference>
<evidence type="ECO:0000256" key="1">
    <source>
        <dbReference type="ARBA" id="ARBA00009528"/>
    </source>
</evidence>
<reference evidence="7 8" key="1">
    <citation type="submission" date="2018-10" db="EMBL/GenBank/DDBJ databases">
        <title>Genomic Encyclopedia of Type Strains, Phase IV (KMG-IV): sequencing the most valuable type-strain genomes for metagenomic binning, comparative biology and taxonomic classification.</title>
        <authorList>
            <person name="Goeker M."/>
        </authorList>
    </citation>
    <scope>NUCLEOTIDE SEQUENCE [LARGE SCALE GENOMIC DNA]</scope>
    <source>
        <strain evidence="7 8">DSM 26916</strain>
    </source>
</reference>
<evidence type="ECO:0000313" key="8">
    <source>
        <dbReference type="Proteomes" id="UP000268908"/>
    </source>
</evidence>
<dbReference type="Gene3D" id="3.40.630.10">
    <property type="entry name" value="Zn peptidases"/>
    <property type="match status" value="1"/>
</dbReference>
<dbReference type="GO" id="GO:0030145">
    <property type="term" value="F:manganese ion binding"/>
    <property type="evidence" value="ECO:0007669"/>
    <property type="project" value="InterPro"/>
</dbReference>
<dbReference type="InterPro" id="IPR011356">
    <property type="entry name" value="Leucine_aapep/pepB"/>
</dbReference>
<dbReference type="GO" id="GO:0005737">
    <property type="term" value="C:cytoplasm"/>
    <property type="evidence" value="ECO:0007669"/>
    <property type="project" value="InterPro"/>
</dbReference>
<dbReference type="Proteomes" id="UP000268908">
    <property type="component" value="Unassembled WGS sequence"/>
</dbReference>
<evidence type="ECO:0000256" key="3">
    <source>
        <dbReference type="ARBA" id="ARBA00022670"/>
    </source>
</evidence>
<gene>
    <name evidence="7" type="ORF">DFR35_0375</name>
</gene>
<proteinExistence type="inferred from homology"/>
<dbReference type="PANTHER" id="PTHR11963:SF48">
    <property type="entry name" value="DIPEPTIDASE B, ISOFORM A"/>
    <property type="match status" value="1"/>
</dbReference>
<evidence type="ECO:0000313" key="7">
    <source>
        <dbReference type="EMBL" id="RLJ67825.1"/>
    </source>
</evidence>
<comment type="caution">
    <text evidence="7">The sequence shown here is derived from an EMBL/GenBank/DDBJ whole genome shotgun (WGS) entry which is preliminary data.</text>
</comment>
<dbReference type="SUPFAM" id="SSF53187">
    <property type="entry name" value="Zn-dependent exopeptidases"/>
    <property type="match status" value="1"/>
</dbReference>
<evidence type="ECO:0000259" key="6">
    <source>
        <dbReference type="Pfam" id="PF00883"/>
    </source>
</evidence>
<evidence type="ECO:0000256" key="5">
    <source>
        <dbReference type="ARBA" id="ARBA00023211"/>
    </source>
</evidence>
<dbReference type="RefSeq" id="WP_121239784.1">
    <property type="nucleotide sequence ID" value="NZ_BHVV01000001.1"/>
</dbReference>
<evidence type="ECO:0000256" key="2">
    <source>
        <dbReference type="ARBA" id="ARBA00022438"/>
    </source>
</evidence>
<evidence type="ECO:0000256" key="4">
    <source>
        <dbReference type="ARBA" id="ARBA00022801"/>
    </source>
</evidence>